<dbReference type="GO" id="GO:0005634">
    <property type="term" value="C:nucleus"/>
    <property type="evidence" value="ECO:0007669"/>
    <property type="project" value="TreeGrafter"/>
</dbReference>
<dbReference type="GO" id="GO:0004725">
    <property type="term" value="F:protein tyrosine phosphatase activity"/>
    <property type="evidence" value="ECO:0007669"/>
    <property type="project" value="TreeGrafter"/>
</dbReference>
<dbReference type="InterPro" id="IPR001763">
    <property type="entry name" value="Rhodanese-like_dom"/>
</dbReference>
<reference evidence="2" key="3">
    <citation type="submission" date="2015-02" db="UniProtKB">
        <authorList>
            <consortium name="EnsemblProtists"/>
        </authorList>
    </citation>
    <scope>IDENTIFICATION</scope>
    <source>
        <strain evidence="2">DAOM BR144</strain>
    </source>
</reference>
<dbReference type="VEuPathDB" id="FungiDB:PYU1_G006955"/>
<keyword evidence="3" id="KW-1185">Reference proteome</keyword>
<dbReference type="Pfam" id="PF00581">
    <property type="entry name" value="Rhodanese"/>
    <property type="match status" value="1"/>
</dbReference>
<evidence type="ECO:0000313" key="3">
    <source>
        <dbReference type="Proteomes" id="UP000019132"/>
    </source>
</evidence>
<dbReference type="EnsemblProtists" id="PYU1_T006970">
    <property type="protein sequence ID" value="PYU1_T006970"/>
    <property type="gene ID" value="PYU1_G006955"/>
</dbReference>
<dbReference type="InParanoid" id="K3WPS8"/>
<accession>K3WPS8</accession>
<evidence type="ECO:0000313" key="2">
    <source>
        <dbReference type="EnsemblProtists" id="PYU1_T006970"/>
    </source>
</evidence>
<dbReference type="PANTHER" id="PTHR10828:SF38">
    <property type="entry name" value="ARSENICAL-RESISTANCE PROTEIN 2-RELATED"/>
    <property type="match status" value="1"/>
</dbReference>
<protein>
    <recommendedName>
        <fullName evidence="1">Rhodanese domain-containing protein</fullName>
    </recommendedName>
</protein>
<reference evidence="3" key="2">
    <citation type="submission" date="2010-04" db="EMBL/GenBank/DDBJ databases">
        <authorList>
            <person name="Buell R."/>
            <person name="Hamilton J."/>
            <person name="Hostetler J."/>
        </authorList>
    </citation>
    <scope>NUCLEOTIDE SEQUENCE [LARGE SCALE GENOMIC DNA]</scope>
    <source>
        <strain evidence="3">DAOM:BR144</strain>
    </source>
</reference>
<dbReference type="Proteomes" id="UP000019132">
    <property type="component" value="Unassembled WGS sequence"/>
</dbReference>
<dbReference type="PANTHER" id="PTHR10828">
    <property type="entry name" value="M-PHASE INDUCER PHOSPHATASE DUAL SPECIFICITY PHOSPHATASE CDC25"/>
    <property type="match status" value="1"/>
</dbReference>
<organism evidence="2 3">
    <name type="scientific">Globisporangium ultimum (strain ATCC 200006 / CBS 805.95 / DAOM BR144)</name>
    <name type="common">Pythium ultimum</name>
    <dbReference type="NCBI Taxonomy" id="431595"/>
    <lineage>
        <taxon>Eukaryota</taxon>
        <taxon>Sar</taxon>
        <taxon>Stramenopiles</taxon>
        <taxon>Oomycota</taxon>
        <taxon>Peronosporomycetes</taxon>
        <taxon>Pythiales</taxon>
        <taxon>Pythiaceae</taxon>
        <taxon>Globisporangium</taxon>
    </lineage>
</organism>
<feature type="domain" description="Rhodanese" evidence="1">
    <location>
        <begin position="14"/>
        <end position="118"/>
    </location>
</feature>
<reference evidence="3" key="1">
    <citation type="journal article" date="2010" name="Genome Biol.">
        <title>Genome sequence of the necrotrophic plant pathogen Pythium ultimum reveals original pathogenicity mechanisms and effector repertoire.</title>
        <authorList>
            <person name="Levesque C.A."/>
            <person name="Brouwer H."/>
            <person name="Cano L."/>
            <person name="Hamilton J.P."/>
            <person name="Holt C."/>
            <person name="Huitema E."/>
            <person name="Raffaele S."/>
            <person name="Robideau G.P."/>
            <person name="Thines M."/>
            <person name="Win J."/>
            <person name="Zerillo M.M."/>
            <person name="Beakes G.W."/>
            <person name="Boore J.L."/>
            <person name="Busam D."/>
            <person name="Dumas B."/>
            <person name="Ferriera S."/>
            <person name="Fuerstenberg S.I."/>
            <person name="Gachon C.M."/>
            <person name="Gaulin E."/>
            <person name="Govers F."/>
            <person name="Grenville-Briggs L."/>
            <person name="Horner N."/>
            <person name="Hostetler J."/>
            <person name="Jiang R.H."/>
            <person name="Johnson J."/>
            <person name="Krajaejun T."/>
            <person name="Lin H."/>
            <person name="Meijer H.J."/>
            <person name="Moore B."/>
            <person name="Morris P."/>
            <person name="Phuntmart V."/>
            <person name="Puiu D."/>
            <person name="Shetty J."/>
            <person name="Stajich J.E."/>
            <person name="Tripathy S."/>
            <person name="Wawra S."/>
            <person name="van West P."/>
            <person name="Whitty B.R."/>
            <person name="Coutinho P.M."/>
            <person name="Henrissat B."/>
            <person name="Martin F."/>
            <person name="Thomas P.D."/>
            <person name="Tyler B.M."/>
            <person name="De Vries R.P."/>
            <person name="Kamoun S."/>
            <person name="Yandell M."/>
            <person name="Tisserat N."/>
            <person name="Buell C.R."/>
        </authorList>
    </citation>
    <scope>NUCLEOTIDE SEQUENCE</scope>
    <source>
        <strain evidence="3">DAOM:BR144</strain>
    </source>
</reference>
<dbReference type="InterPro" id="IPR036873">
    <property type="entry name" value="Rhodanese-like_dom_sf"/>
</dbReference>
<dbReference type="AlphaFoldDB" id="K3WPS8"/>
<sequence length="123" mass="13862">MATPVAATEEDRFAARRPLIIDVRGDDFKDDHIATAVNHPEPNLHDDEKVDAVVEQYKHEDTIVFHCQMSQVRGPFCARRFIVCLNAVLGENADKKPSMQVLTGGYKDFSEQFKGDIELLETS</sequence>
<dbReference type="Gene3D" id="3.40.250.10">
    <property type="entry name" value="Rhodanese-like domain"/>
    <property type="match status" value="1"/>
</dbReference>
<dbReference type="eggNOG" id="KOG3772">
    <property type="taxonomic scope" value="Eukaryota"/>
</dbReference>
<dbReference type="SMART" id="SM00450">
    <property type="entry name" value="RHOD"/>
    <property type="match status" value="1"/>
</dbReference>
<evidence type="ECO:0000259" key="1">
    <source>
        <dbReference type="PROSITE" id="PS50206"/>
    </source>
</evidence>
<dbReference type="GO" id="GO:0005737">
    <property type="term" value="C:cytoplasm"/>
    <property type="evidence" value="ECO:0007669"/>
    <property type="project" value="TreeGrafter"/>
</dbReference>
<dbReference type="HOGENOM" id="CLU_107716_1_2_1"/>
<dbReference type="STRING" id="431595.K3WPS8"/>
<dbReference type="EMBL" id="GL376560">
    <property type="status" value="NOT_ANNOTATED_CDS"/>
    <property type="molecule type" value="Genomic_DNA"/>
</dbReference>
<dbReference type="PROSITE" id="PS50206">
    <property type="entry name" value="RHODANESE_3"/>
    <property type="match status" value="1"/>
</dbReference>
<name>K3WPS8_GLOUD</name>
<dbReference type="SUPFAM" id="SSF52821">
    <property type="entry name" value="Rhodanese/Cell cycle control phosphatase"/>
    <property type="match status" value="1"/>
</dbReference>
<proteinExistence type="predicted"/>